<dbReference type="InterPro" id="IPR046341">
    <property type="entry name" value="SET_dom_sf"/>
</dbReference>
<dbReference type="SUPFAM" id="SSF82199">
    <property type="entry name" value="SET domain"/>
    <property type="match status" value="1"/>
</dbReference>
<evidence type="ECO:0000259" key="2">
    <source>
        <dbReference type="PROSITE" id="PS50280"/>
    </source>
</evidence>
<feature type="compositionally biased region" description="Polar residues" evidence="1">
    <location>
        <begin position="174"/>
        <end position="189"/>
    </location>
</feature>
<dbReference type="Proteomes" id="UP000230750">
    <property type="component" value="Unassembled WGS sequence"/>
</dbReference>
<dbReference type="EMBL" id="MRZV01000787">
    <property type="protein sequence ID" value="PIK44257.1"/>
    <property type="molecule type" value="Genomic_DNA"/>
</dbReference>
<evidence type="ECO:0000256" key="1">
    <source>
        <dbReference type="SAM" id="MobiDB-lite"/>
    </source>
</evidence>
<dbReference type="PANTHER" id="PTHR46167">
    <property type="entry name" value="N-LYSINE METHYLTRANSFERASE KMT5A"/>
    <property type="match status" value="1"/>
</dbReference>
<dbReference type="SMART" id="SM00317">
    <property type="entry name" value="SET"/>
    <property type="match status" value="1"/>
</dbReference>
<dbReference type="AlphaFoldDB" id="A0A2G8K8E7"/>
<dbReference type="InterPro" id="IPR001214">
    <property type="entry name" value="SET_dom"/>
</dbReference>
<dbReference type="InterPro" id="IPR051760">
    <property type="entry name" value="KMT5A"/>
</dbReference>
<dbReference type="GO" id="GO:0006357">
    <property type="term" value="P:regulation of transcription by RNA polymerase II"/>
    <property type="evidence" value="ECO:0007669"/>
    <property type="project" value="TreeGrafter"/>
</dbReference>
<dbReference type="PANTHER" id="PTHR46167:SF1">
    <property type="entry name" value="N-LYSINE METHYLTRANSFERASE KMT5A"/>
    <property type="match status" value="1"/>
</dbReference>
<dbReference type="GO" id="GO:0042799">
    <property type="term" value="F:histone H4K20 methyltransferase activity"/>
    <property type="evidence" value="ECO:0007669"/>
    <property type="project" value="TreeGrafter"/>
</dbReference>
<dbReference type="GO" id="GO:0005634">
    <property type="term" value="C:nucleus"/>
    <property type="evidence" value="ECO:0007669"/>
    <property type="project" value="TreeGrafter"/>
</dbReference>
<dbReference type="Pfam" id="PF00856">
    <property type="entry name" value="SET"/>
    <property type="match status" value="1"/>
</dbReference>
<proteinExistence type="predicted"/>
<evidence type="ECO:0000313" key="3">
    <source>
        <dbReference type="EMBL" id="PIK44257.1"/>
    </source>
</evidence>
<dbReference type="Gene3D" id="2.170.270.10">
    <property type="entry name" value="SET domain"/>
    <property type="match status" value="1"/>
</dbReference>
<keyword evidence="3" id="KW-0489">Methyltransferase</keyword>
<dbReference type="GO" id="GO:0043516">
    <property type="term" value="P:regulation of DNA damage response, signal transduction by p53 class mediator"/>
    <property type="evidence" value="ECO:0007669"/>
    <property type="project" value="TreeGrafter"/>
</dbReference>
<keyword evidence="3" id="KW-0808">Transferase</keyword>
<feature type="region of interest" description="Disordered" evidence="1">
    <location>
        <begin position="166"/>
        <end position="189"/>
    </location>
</feature>
<dbReference type="GO" id="GO:0032259">
    <property type="term" value="P:methylation"/>
    <property type="evidence" value="ECO:0007669"/>
    <property type="project" value="UniProtKB-KW"/>
</dbReference>
<gene>
    <name evidence="3" type="ORF">BSL78_18900</name>
</gene>
<comment type="caution">
    <text evidence="3">The sequence shown here is derived from an EMBL/GenBank/DDBJ whole genome shotgun (WGS) entry which is preliminary data.</text>
</comment>
<evidence type="ECO:0000313" key="4">
    <source>
        <dbReference type="Proteomes" id="UP000230750"/>
    </source>
</evidence>
<dbReference type="OrthoDB" id="16287at2759"/>
<organism evidence="3 4">
    <name type="scientific">Stichopus japonicus</name>
    <name type="common">Sea cucumber</name>
    <dbReference type="NCBI Taxonomy" id="307972"/>
    <lineage>
        <taxon>Eukaryota</taxon>
        <taxon>Metazoa</taxon>
        <taxon>Echinodermata</taxon>
        <taxon>Eleutherozoa</taxon>
        <taxon>Echinozoa</taxon>
        <taxon>Holothuroidea</taxon>
        <taxon>Aspidochirotacea</taxon>
        <taxon>Aspidochirotida</taxon>
        <taxon>Stichopodidae</taxon>
        <taxon>Apostichopus</taxon>
    </lineage>
</organism>
<feature type="domain" description="SET" evidence="2">
    <location>
        <begin position="24"/>
        <end position="146"/>
    </location>
</feature>
<dbReference type="GO" id="GO:0005700">
    <property type="term" value="C:polytene chromosome"/>
    <property type="evidence" value="ECO:0007669"/>
    <property type="project" value="TreeGrafter"/>
</dbReference>
<keyword evidence="4" id="KW-1185">Reference proteome</keyword>
<protein>
    <submittedName>
        <fullName evidence="3">Putative N-lysine methyltransferase SETD8-B</fullName>
    </submittedName>
</protein>
<sequence length="189" mass="21500">MMITVSSRLQLRNEKYLPLHADPPGFMVKLLPEKGRAVFTTKNVLHGEPLLAYGGELISGEAGERREAREQSGFRYFFTWKGKQLCRDASIEPKRSPRLGRLVNHGWKTQVNSKMKIVEGPDSKPNLVLFALKDIPTNSEILYDYGIPDSFKFPQPPEYVFQLENEKVAEGPPTASQTMSSMTWRSQKK</sequence>
<accession>A0A2G8K8E7</accession>
<name>A0A2G8K8E7_STIJA</name>
<reference evidence="3 4" key="1">
    <citation type="journal article" date="2017" name="PLoS Biol.">
        <title>The sea cucumber genome provides insights into morphological evolution and visceral regeneration.</title>
        <authorList>
            <person name="Zhang X."/>
            <person name="Sun L."/>
            <person name="Yuan J."/>
            <person name="Sun Y."/>
            <person name="Gao Y."/>
            <person name="Zhang L."/>
            <person name="Li S."/>
            <person name="Dai H."/>
            <person name="Hamel J.F."/>
            <person name="Liu C."/>
            <person name="Yu Y."/>
            <person name="Liu S."/>
            <person name="Lin W."/>
            <person name="Guo K."/>
            <person name="Jin S."/>
            <person name="Xu P."/>
            <person name="Storey K.B."/>
            <person name="Huan P."/>
            <person name="Zhang T."/>
            <person name="Zhou Y."/>
            <person name="Zhang J."/>
            <person name="Lin C."/>
            <person name="Li X."/>
            <person name="Xing L."/>
            <person name="Huo D."/>
            <person name="Sun M."/>
            <person name="Wang L."/>
            <person name="Mercier A."/>
            <person name="Li F."/>
            <person name="Yang H."/>
            <person name="Xiang J."/>
        </authorList>
    </citation>
    <scope>NUCLEOTIDE SEQUENCE [LARGE SCALE GENOMIC DNA]</scope>
    <source>
        <strain evidence="3">Shaxun</strain>
        <tissue evidence="3">Muscle</tissue>
    </source>
</reference>
<dbReference type="PROSITE" id="PS50280">
    <property type="entry name" value="SET"/>
    <property type="match status" value="1"/>
</dbReference>
<dbReference type="STRING" id="307972.A0A2G8K8E7"/>